<protein>
    <submittedName>
        <fullName evidence="2">Uncharacterized protein</fullName>
    </submittedName>
</protein>
<dbReference type="AlphaFoldDB" id="A0A0R3UEB5"/>
<evidence type="ECO:0000313" key="2">
    <source>
        <dbReference type="EMBL" id="VDD79320.1"/>
    </source>
</evidence>
<keyword evidence="3" id="KW-1185">Reference proteome</keyword>
<dbReference type="EMBL" id="UXSR01005190">
    <property type="protein sequence ID" value="VDD79320.1"/>
    <property type="molecule type" value="Genomic_DNA"/>
</dbReference>
<evidence type="ECO:0000256" key="1">
    <source>
        <dbReference type="SAM" id="MobiDB-lite"/>
    </source>
</evidence>
<dbReference type="STRING" id="53468.A0A0R3UEB5"/>
<feature type="compositionally biased region" description="Polar residues" evidence="1">
    <location>
        <begin position="480"/>
        <end position="492"/>
    </location>
</feature>
<proteinExistence type="predicted"/>
<accession>A0A0R3UEB5</accession>
<evidence type="ECO:0000313" key="3">
    <source>
        <dbReference type="Proteomes" id="UP000267029"/>
    </source>
</evidence>
<reference evidence="2 3" key="1">
    <citation type="submission" date="2018-10" db="EMBL/GenBank/DDBJ databases">
        <authorList>
            <consortium name="Pathogen Informatics"/>
        </authorList>
    </citation>
    <scope>NUCLEOTIDE SEQUENCE [LARGE SCALE GENOMIC DNA]</scope>
</reference>
<dbReference type="OrthoDB" id="6254536at2759"/>
<dbReference type="Proteomes" id="UP000267029">
    <property type="component" value="Unassembled WGS sequence"/>
</dbReference>
<name>A0A0R3UEB5_MESCO</name>
<gene>
    <name evidence="2" type="ORF">MCOS_LOCUS5323</name>
</gene>
<feature type="region of interest" description="Disordered" evidence="1">
    <location>
        <begin position="433"/>
        <end position="461"/>
    </location>
</feature>
<organism evidence="2 3">
    <name type="scientific">Mesocestoides corti</name>
    <name type="common">Flatworm</name>
    <dbReference type="NCBI Taxonomy" id="53468"/>
    <lineage>
        <taxon>Eukaryota</taxon>
        <taxon>Metazoa</taxon>
        <taxon>Spiralia</taxon>
        <taxon>Lophotrochozoa</taxon>
        <taxon>Platyhelminthes</taxon>
        <taxon>Cestoda</taxon>
        <taxon>Eucestoda</taxon>
        <taxon>Cyclophyllidea</taxon>
        <taxon>Mesocestoididae</taxon>
        <taxon>Mesocestoides</taxon>
    </lineage>
</organism>
<feature type="compositionally biased region" description="Basic and acidic residues" evidence="1">
    <location>
        <begin position="442"/>
        <end position="461"/>
    </location>
</feature>
<sequence length="821" mass="92960">MIQPLDSNSIDDTYQHTSLGCHLPRTHMCRCGVQCCKSKKVANLSPRLQSLQSFFNRNRHAADIWKTTMLRKARVGSATDFQCGEQNLSTFASGNGEHATAALQAHFLGVEADFLDSKLGDSSRQGYPPSPYKKVSARDLNTFSAVKQYKSANLGHGIQLESVSSTDNPTLEAPDILLVIRETVTKLTNDIIDVDEELSKKNFGPCFSIVEHLRVLPNMLLSLIDHLHYTHQEFEYPLTVVFQRLKVGHVVRQYFHIPTRADVIITPYNKDRQLVRLEEECCCVVNLLHPNDPRAQYCPPNHRTIEVLYDEEHGRFETFCHRLNRILASRRCTARLVTTILRHFNGHEVAMTAERAADLLNPNHRPRYEDVRAFVVSGSRAYSKKGRSKAAVGRCATSNPSAVTETTTIGRSPLGATISTRNSDLKSTFTVNINVHRTRGSHSADKTETGEPSKNKSENRDLPLEKQAVAHPNANKNVCHQKAPQSVNQNPTKKPRTPDAALQKIDTFIDQDVPDVYHDNMGKPNNISSFCDSSCESADERSQKITSQCRVHIKEIHELMVCLFERLSDAIDMIPNKDFSVCTEILDVMKLFQETFVNLINCLRYSPYEQDLMALNEGLVRLLAELEVQPAFVLVRMIEFGYFLHEIGRHVKEDFLPTSFVLIIHALQTRLFRLHAGRVVRQIFFVPAAYDPIVSTYYKSRQILRIENFCHCKIVLLPPDDPRALHCPLNWRCLEVNFDEQKGRYLAFKKLLHETCPVPAKPVISIATVFRRVNGSEADMSPAELCQFEATTPRMSVQSLVTDIHTKPSLASAPQLRLQEK</sequence>
<feature type="region of interest" description="Disordered" evidence="1">
    <location>
        <begin position="480"/>
        <end position="499"/>
    </location>
</feature>